<dbReference type="AlphaFoldDB" id="A0A9P0FBW3"/>
<proteinExistence type="predicted"/>
<feature type="signal peptide" evidence="2">
    <location>
        <begin position="1"/>
        <end position="18"/>
    </location>
</feature>
<keyword evidence="2" id="KW-0732">Signal</keyword>
<evidence type="ECO:0000256" key="2">
    <source>
        <dbReference type="SAM" id="SignalP"/>
    </source>
</evidence>
<keyword evidence="4" id="KW-1185">Reference proteome</keyword>
<protein>
    <submittedName>
        <fullName evidence="3">Uncharacterized protein</fullName>
    </submittedName>
</protein>
<sequence length="172" mass="20080">MLVIKLIVALSTLEVYLCHPYFRGTLKRSLLPGTRLRFFNRIPLNKRLDLINPLNFEAGHPRTVSKKNGIELLFARPTLLQAVFKLYASKERHKRQTNDHEKDLMQSFGGDNVNSENTENNHHYKPQESSNPRNGVYYLIDWNTFLEVDDTKGQSVHLRFQPKVGDPKRFFL</sequence>
<gene>
    <name evidence="3" type="ORF">MELIAE_LOCUS1279</name>
</gene>
<name>A0A9P0FBW3_BRAAE</name>
<reference evidence="3" key="1">
    <citation type="submission" date="2021-12" db="EMBL/GenBank/DDBJ databases">
        <authorList>
            <person name="King R."/>
        </authorList>
    </citation>
    <scope>NUCLEOTIDE SEQUENCE</scope>
</reference>
<accession>A0A9P0FBW3</accession>
<organism evidence="3 4">
    <name type="scientific">Brassicogethes aeneus</name>
    <name type="common">Rape pollen beetle</name>
    <name type="synonym">Meligethes aeneus</name>
    <dbReference type="NCBI Taxonomy" id="1431903"/>
    <lineage>
        <taxon>Eukaryota</taxon>
        <taxon>Metazoa</taxon>
        <taxon>Ecdysozoa</taxon>
        <taxon>Arthropoda</taxon>
        <taxon>Hexapoda</taxon>
        <taxon>Insecta</taxon>
        <taxon>Pterygota</taxon>
        <taxon>Neoptera</taxon>
        <taxon>Endopterygota</taxon>
        <taxon>Coleoptera</taxon>
        <taxon>Polyphaga</taxon>
        <taxon>Cucujiformia</taxon>
        <taxon>Nitidulidae</taxon>
        <taxon>Meligethinae</taxon>
        <taxon>Brassicogethes</taxon>
    </lineage>
</organism>
<feature type="region of interest" description="Disordered" evidence="1">
    <location>
        <begin position="94"/>
        <end position="130"/>
    </location>
</feature>
<evidence type="ECO:0000256" key="1">
    <source>
        <dbReference type="SAM" id="MobiDB-lite"/>
    </source>
</evidence>
<evidence type="ECO:0000313" key="3">
    <source>
        <dbReference type="EMBL" id="CAH0547256.1"/>
    </source>
</evidence>
<feature type="chain" id="PRO_5040200470" evidence="2">
    <location>
        <begin position="19"/>
        <end position="172"/>
    </location>
</feature>
<dbReference type="Proteomes" id="UP001154078">
    <property type="component" value="Chromosome 1"/>
</dbReference>
<dbReference type="EMBL" id="OV121132">
    <property type="protein sequence ID" value="CAH0547256.1"/>
    <property type="molecule type" value="Genomic_DNA"/>
</dbReference>
<evidence type="ECO:0000313" key="4">
    <source>
        <dbReference type="Proteomes" id="UP001154078"/>
    </source>
</evidence>
<dbReference type="OrthoDB" id="8192746at2759"/>